<feature type="domain" description="PpiC" evidence="13">
    <location>
        <begin position="264"/>
        <end position="363"/>
    </location>
</feature>
<protein>
    <recommendedName>
        <fullName evidence="9">Periplasmic chaperone PpiD</fullName>
    </recommendedName>
    <alternativeName>
        <fullName evidence="10">Periplasmic folding chaperone</fullName>
    </alternativeName>
</protein>
<organism evidence="14 15">
    <name type="scientific">Thiomicrorhabdus marina</name>
    <dbReference type="NCBI Taxonomy" id="2818442"/>
    <lineage>
        <taxon>Bacteria</taxon>
        <taxon>Pseudomonadati</taxon>
        <taxon>Pseudomonadota</taxon>
        <taxon>Gammaproteobacteria</taxon>
        <taxon>Thiotrichales</taxon>
        <taxon>Piscirickettsiaceae</taxon>
        <taxon>Thiomicrorhabdus</taxon>
    </lineage>
</organism>
<dbReference type="Pfam" id="PF13624">
    <property type="entry name" value="SurA_N_3"/>
    <property type="match status" value="1"/>
</dbReference>
<dbReference type="Gene3D" id="3.10.50.40">
    <property type="match status" value="1"/>
</dbReference>
<evidence type="ECO:0000256" key="9">
    <source>
        <dbReference type="ARBA" id="ARBA00040743"/>
    </source>
</evidence>
<comment type="subcellular location">
    <subcellularLocation>
        <location evidence="1">Cell inner membrane</location>
        <topology evidence="1">Single-pass type II membrane protein</topology>
        <orientation evidence="1">Periplasmic side</orientation>
    </subcellularLocation>
</comment>
<accession>A0ABS3Q3I1</accession>
<proteinExistence type="inferred from homology"/>
<evidence type="ECO:0000256" key="7">
    <source>
        <dbReference type="ARBA" id="ARBA00023186"/>
    </source>
</evidence>
<evidence type="ECO:0000313" key="15">
    <source>
        <dbReference type="Proteomes" id="UP000664835"/>
    </source>
</evidence>
<dbReference type="RefSeq" id="WP_208148295.1">
    <property type="nucleotide sequence ID" value="NZ_JAGETV010000005.1"/>
</dbReference>
<dbReference type="PROSITE" id="PS01096">
    <property type="entry name" value="PPIC_PPIASE_1"/>
    <property type="match status" value="1"/>
</dbReference>
<keyword evidence="2" id="KW-1003">Cell membrane</keyword>
<dbReference type="EMBL" id="JAGETV010000005">
    <property type="protein sequence ID" value="MBO1926857.1"/>
    <property type="molecule type" value="Genomic_DNA"/>
</dbReference>
<dbReference type="InterPro" id="IPR023058">
    <property type="entry name" value="PPIase_PpiC_CS"/>
</dbReference>
<gene>
    <name evidence="14" type="ORF">J3998_04650</name>
</gene>
<evidence type="ECO:0000256" key="8">
    <source>
        <dbReference type="ARBA" id="ARBA00038408"/>
    </source>
</evidence>
<evidence type="ECO:0000256" key="10">
    <source>
        <dbReference type="ARBA" id="ARBA00042775"/>
    </source>
</evidence>
<dbReference type="Proteomes" id="UP000664835">
    <property type="component" value="Unassembled WGS sequence"/>
</dbReference>
<comment type="similarity">
    <text evidence="8">Belongs to the PpiD chaperone family.</text>
</comment>
<dbReference type="PANTHER" id="PTHR47529">
    <property type="entry name" value="PEPTIDYL-PROLYL CIS-TRANS ISOMERASE D"/>
    <property type="match status" value="1"/>
</dbReference>
<name>A0ABS3Q3I1_9GAMM</name>
<comment type="caution">
    <text evidence="14">The sequence shown here is derived from an EMBL/GenBank/DDBJ whole genome shotgun (WGS) entry which is preliminary data.</text>
</comment>
<evidence type="ECO:0000256" key="4">
    <source>
        <dbReference type="ARBA" id="ARBA00022692"/>
    </source>
</evidence>
<evidence type="ECO:0000259" key="13">
    <source>
        <dbReference type="PROSITE" id="PS50198"/>
    </source>
</evidence>
<keyword evidence="11" id="KW-0697">Rotamase</keyword>
<dbReference type="InterPro" id="IPR027304">
    <property type="entry name" value="Trigger_fact/SurA_dom_sf"/>
</dbReference>
<feature type="transmembrane region" description="Helical" evidence="12">
    <location>
        <begin position="12"/>
        <end position="30"/>
    </location>
</feature>
<dbReference type="SUPFAM" id="SSF54534">
    <property type="entry name" value="FKBP-like"/>
    <property type="match status" value="1"/>
</dbReference>
<dbReference type="Pfam" id="PF00639">
    <property type="entry name" value="Rotamase"/>
    <property type="match status" value="1"/>
</dbReference>
<keyword evidence="6 12" id="KW-0472">Membrane</keyword>
<dbReference type="Gene3D" id="1.10.4030.10">
    <property type="entry name" value="Porin chaperone SurA, peptide-binding domain"/>
    <property type="match status" value="1"/>
</dbReference>
<keyword evidence="7" id="KW-0143">Chaperone</keyword>
<sequence length="631" mass="70635">MLQAIRDRAQGWIAWVIVGLIILTFALFGIDQYAKGDKSVAVADVNGESIDSREFLTLYNSQKVRLQQQFGDMYDTVVQDQTLREQVMDALIESKLIEQWANEHGLLISDPQLAAAIQAAPVFQKDGKFSDEQYKQVLANNNFSVARFEYEQRKFLIENQFKGLLSSSAFATSAEVEQLAKLQGQQRDINYLRVDQRPFFGKVTVSDDAIEASYEKNKADYIEPEKVKIDFIALKKSDIAKTIEATDEAVQAFYDENKSLFATPETRSARHILIRTQPGVDAEAALKKIEEIKAKVDAGEDFAELAKENSEDPGSAVSGGDLGNFEQGMMVPEFDQAVFSMQEGQVSEPIKTEFGYHLIKLEKINERAVTPLAEVRDEVIAKYQAQQAERQFFDLLEQLNNIAYEQPDSLEPAAEALGLTIQTSDFFARNGGQDEITSNQKVVNTAFSDDVLKNKLNSTAVEINPDQSVVVRINEYQEERQKPLSEVKDEIKTQLERKAAIAEAAKLADELLVKLGQGETPESLMTNGIEWNTIGWVGRDAQNLLPQMLQEVFKVAKPADKPVWHKYQLPTGDTVLIQLKAVKAQELTAEQSEPLKQAYSELTANAELSARINALDESAEIEKKAVFETIK</sequence>
<evidence type="ECO:0000256" key="2">
    <source>
        <dbReference type="ARBA" id="ARBA00022475"/>
    </source>
</evidence>
<reference evidence="14 15" key="1">
    <citation type="submission" date="2021-03" db="EMBL/GenBank/DDBJ databases">
        <title>Thiomicrorhabdus sp.nov.,novel sulfur-oxidizing bacteria isolated from coastal sediment.</title>
        <authorList>
            <person name="Liu X."/>
        </authorList>
    </citation>
    <scope>NUCLEOTIDE SEQUENCE [LARGE SCALE GENOMIC DNA]</scope>
    <source>
        <strain evidence="14 15">6S2-11</strain>
    </source>
</reference>
<dbReference type="InterPro" id="IPR000297">
    <property type="entry name" value="PPIase_PpiC"/>
</dbReference>
<keyword evidence="11" id="KW-0413">Isomerase</keyword>
<keyword evidence="15" id="KW-1185">Reference proteome</keyword>
<evidence type="ECO:0000256" key="3">
    <source>
        <dbReference type="ARBA" id="ARBA00022519"/>
    </source>
</evidence>
<dbReference type="InterPro" id="IPR046357">
    <property type="entry name" value="PPIase_dom_sf"/>
</dbReference>
<evidence type="ECO:0000256" key="11">
    <source>
        <dbReference type="PROSITE-ProRule" id="PRU00278"/>
    </source>
</evidence>
<keyword evidence="4 12" id="KW-0812">Transmembrane</keyword>
<evidence type="ECO:0000313" key="14">
    <source>
        <dbReference type="EMBL" id="MBO1926857.1"/>
    </source>
</evidence>
<keyword evidence="5 12" id="KW-1133">Transmembrane helix</keyword>
<evidence type="ECO:0000256" key="5">
    <source>
        <dbReference type="ARBA" id="ARBA00022989"/>
    </source>
</evidence>
<evidence type="ECO:0000256" key="12">
    <source>
        <dbReference type="SAM" id="Phobius"/>
    </source>
</evidence>
<evidence type="ECO:0000256" key="6">
    <source>
        <dbReference type="ARBA" id="ARBA00023136"/>
    </source>
</evidence>
<dbReference type="PROSITE" id="PS50198">
    <property type="entry name" value="PPIC_PPIASE_2"/>
    <property type="match status" value="1"/>
</dbReference>
<dbReference type="PANTHER" id="PTHR47529:SF1">
    <property type="entry name" value="PERIPLASMIC CHAPERONE PPID"/>
    <property type="match status" value="1"/>
</dbReference>
<dbReference type="InterPro" id="IPR052029">
    <property type="entry name" value="PpiD_chaperone"/>
</dbReference>
<evidence type="ECO:0000256" key="1">
    <source>
        <dbReference type="ARBA" id="ARBA00004382"/>
    </source>
</evidence>
<keyword evidence="3" id="KW-0997">Cell inner membrane</keyword>
<dbReference type="SUPFAM" id="SSF109998">
    <property type="entry name" value="Triger factor/SurA peptide-binding domain-like"/>
    <property type="match status" value="1"/>
</dbReference>